<sequence length="106" mass="12469">MMQGVFDQLSDFLSCLIIGAVVGLIYDTFFFKKILKRRKRDLLFFMSSTLSTIAVISGLYFINYYTIRWYTFLAIVCGFWLYKNSISFFYKSILKSVNKVLSFNNN</sequence>
<name>A0A3T0D3N4_9FIRM</name>
<reference evidence="2 3" key="1">
    <citation type="submission" date="2018-12" db="EMBL/GenBank/DDBJ databases">
        <title>Genome sequence from the cellulolytic species, Caldicellulosiruptor changbaiensis.</title>
        <authorList>
            <person name="Blumer-Schuette S.E."/>
            <person name="Mendoza C."/>
        </authorList>
    </citation>
    <scope>NUCLEOTIDE SEQUENCE [LARGE SCALE GENOMIC DNA]</scope>
    <source>
        <strain evidence="2 3">CBS-Z</strain>
    </source>
</reference>
<keyword evidence="1" id="KW-1133">Transmembrane helix</keyword>
<evidence type="ECO:0000313" key="3">
    <source>
        <dbReference type="Proteomes" id="UP000282930"/>
    </source>
</evidence>
<dbReference type="AlphaFoldDB" id="A0A3T0D3N4"/>
<keyword evidence="3" id="KW-1185">Reference proteome</keyword>
<keyword evidence="1" id="KW-0472">Membrane</keyword>
<dbReference type="Pfam" id="PF09578">
    <property type="entry name" value="Spore_YabQ"/>
    <property type="match status" value="1"/>
</dbReference>
<feature type="transmembrane region" description="Helical" evidence="1">
    <location>
        <begin position="42"/>
        <end position="63"/>
    </location>
</feature>
<dbReference type="Proteomes" id="UP000282930">
    <property type="component" value="Chromosome"/>
</dbReference>
<evidence type="ECO:0000256" key="1">
    <source>
        <dbReference type="SAM" id="Phobius"/>
    </source>
</evidence>
<keyword evidence="1" id="KW-0812">Transmembrane</keyword>
<evidence type="ECO:0000313" key="2">
    <source>
        <dbReference type="EMBL" id="AZT89714.1"/>
    </source>
</evidence>
<feature type="transmembrane region" description="Helical" evidence="1">
    <location>
        <begin position="12"/>
        <end position="30"/>
    </location>
</feature>
<accession>A0A3T0D3N4</accession>
<dbReference type="KEGG" id="ccha:ELD05_03050"/>
<organism evidence="2 3">
    <name type="scientific">Caldicellulosiruptor changbaiensis</name>
    <dbReference type="NCBI Taxonomy" id="1222016"/>
    <lineage>
        <taxon>Bacteria</taxon>
        <taxon>Bacillati</taxon>
        <taxon>Bacillota</taxon>
        <taxon>Bacillota incertae sedis</taxon>
        <taxon>Caldicellulosiruptorales</taxon>
        <taxon>Caldicellulosiruptoraceae</taxon>
        <taxon>Caldicellulosiruptor</taxon>
    </lineage>
</organism>
<gene>
    <name evidence="2" type="ORF">ELD05_03050</name>
</gene>
<protein>
    <submittedName>
        <fullName evidence="2">Sporulation protein</fullName>
    </submittedName>
</protein>
<dbReference type="EMBL" id="CP034791">
    <property type="protein sequence ID" value="AZT89714.1"/>
    <property type="molecule type" value="Genomic_DNA"/>
</dbReference>
<dbReference type="NCBIfam" id="TIGR02893">
    <property type="entry name" value="spore_yabQ"/>
    <property type="match status" value="1"/>
</dbReference>
<feature type="transmembrane region" description="Helical" evidence="1">
    <location>
        <begin position="69"/>
        <end position="90"/>
    </location>
</feature>
<dbReference type="InterPro" id="IPR019074">
    <property type="entry name" value="YabQ"/>
</dbReference>
<proteinExistence type="predicted"/>